<organism evidence="6 7">
    <name type="scientific">Priestia veravalensis</name>
    <dbReference type="NCBI Taxonomy" id="1414648"/>
    <lineage>
        <taxon>Bacteria</taxon>
        <taxon>Bacillati</taxon>
        <taxon>Bacillota</taxon>
        <taxon>Bacilli</taxon>
        <taxon>Bacillales</taxon>
        <taxon>Bacillaceae</taxon>
        <taxon>Priestia</taxon>
    </lineage>
</organism>
<dbReference type="InterPro" id="IPR036388">
    <property type="entry name" value="WH-like_DNA-bd_sf"/>
</dbReference>
<reference evidence="6 7" key="1">
    <citation type="submission" date="2015-11" db="EMBL/GenBank/DDBJ databases">
        <title>Bacillus caseinolyticus sp nov.</title>
        <authorList>
            <person name="Dastager S.G."/>
            <person name="Mawlankar R."/>
        </authorList>
    </citation>
    <scope>NUCLEOTIDE SEQUENCE [LARGE SCALE GENOMIC DNA]</scope>
    <source>
        <strain evidence="6 7">SGD-V-76</strain>
    </source>
</reference>
<dbReference type="InterPro" id="IPR036390">
    <property type="entry name" value="WH_DNA-bd_sf"/>
</dbReference>
<gene>
    <name evidence="6" type="ORF">AS180_13675</name>
</gene>
<comment type="caution">
    <text evidence="6">The sequence shown here is derived from an EMBL/GenBank/DDBJ whole genome shotgun (WGS) entry which is preliminary data.</text>
</comment>
<dbReference type="PANTHER" id="PTHR30136:SF35">
    <property type="entry name" value="HTH-TYPE TRANSCRIPTIONAL REGULATOR RV1719"/>
    <property type="match status" value="1"/>
</dbReference>
<keyword evidence="2" id="KW-0238">DNA-binding</keyword>
<evidence type="ECO:0000256" key="3">
    <source>
        <dbReference type="ARBA" id="ARBA00023163"/>
    </source>
</evidence>
<evidence type="ECO:0000256" key="2">
    <source>
        <dbReference type="ARBA" id="ARBA00023125"/>
    </source>
</evidence>
<dbReference type="Pfam" id="PF01614">
    <property type="entry name" value="IclR_C"/>
    <property type="match status" value="1"/>
</dbReference>
<dbReference type="InterPro" id="IPR050707">
    <property type="entry name" value="HTH_MetabolicPath_Reg"/>
</dbReference>
<feature type="domain" description="IclR-ED" evidence="5">
    <location>
        <begin position="58"/>
        <end position="247"/>
    </location>
</feature>
<dbReference type="InterPro" id="IPR005471">
    <property type="entry name" value="Tscrpt_reg_IclR_N"/>
</dbReference>
<feature type="domain" description="HTH iclR-type" evidence="4">
    <location>
        <begin position="4"/>
        <end position="64"/>
    </location>
</feature>
<name>A0A0V8JJY4_9BACI</name>
<keyword evidence="3" id="KW-0804">Transcription</keyword>
<dbReference type="GO" id="GO:0045892">
    <property type="term" value="P:negative regulation of DNA-templated transcription"/>
    <property type="evidence" value="ECO:0007669"/>
    <property type="project" value="TreeGrafter"/>
</dbReference>
<dbReference type="Gene3D" id="3.30.450.40">
    <property type="match status" value="1"/>
</dbReference>
<dbReference type="PANTHER" id="PTHR30136">
    <property type="entry name" value="HELIX-TURN-HELIX TRANSCRIPTIONAL REGULATOR, ICLR FAMILY"/>
    <property type="match status" value="1"/>
</dbReference>
<dbReference type="Gene3D" id="1.10.10.10">
    <property type="entry name" value="Winged helix-like DNA-binding domain superfamily/Winged helix DNA-binding domain"/>
    <property type="match status" value="1"/>
</dbReference>
<dbReference type="PROSITE" id="PS51078">
    <property type="entry name" value="ICLR_ED"/>
    <property type="match status" value="1"/>
</dbReference>
<dbReference type="GO" id="GO:0003677">
    <property type="term" value="F:DNA binding"/>
    <property type="evidence" value="ECO:0007669"/>
    <property type="project" value="UniProtKB-KW"/>
</dbReference>
<evidence type="ECO:0000313" key="6">
    <source>
        <dbReference type="EMBL" id="KSU87355.1"/>
    </source>
</evidence>
<keyword evidence="7" id="KW-1185">Reference proteome</keyword>
<keyword evidence="1" id="KW-0805">Transcription regulation</keyword>
<evidence type="ECO:0000259" key="4">
    <source>
        <dbReference type="PROSITE" id="PS51077"/>
    </source>
</evidence>
<dbReference type="Pfam" id="PF09339">
    <property type="entry name" value="HTH_IclR"/>
    <property type="match status" value="1"/>
</dbReference>
<sequence length="249" mass="27780">MSEVGTLKKGLDIFSLLIKEPNMTISEMMNVLQYNKSTMYRLVSTLEQNKFIERTADHRYRVSTVLMSQLSGGNSYDLNWFSVPPMEKLNQQTKETIYAGVISGNKMVTTQVVSGEYYSTRTHSEVGNKKAIHANGIGKCILAYQSAEVQNQIIEQLTFEIFTSQTLTSRTDLEGELHKIREQGYAVDNEEGEIGLRCIAAPVRKNGQVIAAVALSGPSGRVSHDKDEYHAKLVKKCADAISHTMTHNL</sequence>
<accession>A0A0V8JJY4</accession>
<dbReference type="InterPro" id="IPR014757">
    <property type="entry name" value="Tscrpt_reg_IclR_C"/>
</dbReference>
<dbReference type="RefSeq" id="WP_062686946.1">
    <property type="nucleotide sequence ID" value="NZ_KQ758661.1"/>
</dbReference>
<evidence type="ECO:0000256" key="1">
    <source>
        <dbReference type="ARBA" id="ARBA00023015"/>
    </source>
</evidence>
<dbReference type="SUPFAM" id="SSF46785">
    <property type="entry name" value="Winged helix' DNA-binding domain"/>
    <property type="match status" value="1"/>
</dbReference>
<dbReference type="SUPFAM" id="SSF55781">
    <property type="entry name" value="GAF domain-like"/>
    <property type="match status" value="1"/>
</dbReference>
<evidence type="ECO:0000259" key="5">
    <source>
        <dbReference type="PROSITE" id="PS51078"/>
    </source>
</evidence>
<dbReference type="GO" id="GO:0003700">
    <property type="term" value="F:DNA-binding transcription factor activity"/>
    <property type="evidence" value="ECO:0007669"/>
    <property type="project" value="TreeGrafter"/>
</dbReference>
<dbReference type="PROSITE" id="PS51077">
    <property type="entry name" value="HTH_ICLR"/>
    <property type="match status" value="1"/>
</dbReference>
<evidence type="ECO:0000313" key="7">
    <source>
        <dbReference type="Proteomes" id="UP000053681"/>
    </source>
</evidence>
<dbReference type="AlphaFoldDB" id="A0A0V8JJY4"/>
<dbReference type="EMBL" id="LNQP01000046">
    <property type="protein sequence ID" value="KSU87355.1"/>
    <property type="molecule type" value="Genomic_DNA"/>
</dbReference>
<dbReference type="Proteomes" id="UP000053681">
    <property type="component" value="Unassembled WGS sequence"/>
</dbReference>
<proteinExistence type="predicted"/>
<dbReference type="InterPro" id="IPR029016">
    <property type="entry name" value="GAF-like_dom_sf"/>
</dbReference>
<protein>
    <submittedName>
        <fullName evidence="6">IclR family transcriptional regulator</fullName>
    </submittedName>
</protein>